<sequence>MTKQSQEFLIIHEIATQPTAARNDDLVSHGQCPLAMTKKLKYTITSIQYLI</sequence>
<accession>A0A0F3MQY3</accession>
<dbReference type="AlphaFoldDB" id="A0A0F3MQY3"/>
<name>A0A0F3MQY3_RICFI</name>
<gene>
    <name evidence="1" type="ORF">RFEPED_0558</name>
</gene>
<proteinExistence type="predicted"/>
<evidence type="ECO:0000313" key="2">
    <source>
        <dbReference type="Proteomes" id="UP000033475"/>
    </source>
</evidence>
<dbReference type="Proteomes" id="UP000033475">
    <property type="component" value="Unassembled WGS sequence"/>
</dbReference>
<reference evidence="1 2" key="1">
    <citation type="submission" date="2015-01" db="EMBL/GenBank/DDBJ databases">
        <title>Genome Sequencing of Rickettsiales.</title>
        <authorList>
            <person name="Daugherty S.C."/>
            <person name="Su Q."/>
            <person name="Abolude K."/>
            <person name="Beier-Sexton M."/>
            <person name="Carlyon J.A."/>
            <person name="Carter R."/>
            <person name="Day N.P."/>
            <person name="Dumler S.J."/>
            <person name="Dyachenko V."/>
            <person name="Godinez A."/>
            <person name="Kurtti T.J."/>
            <person name="Lichay M."/>
            <person name="Mullins K.E."/>
            <person name="Ott S."/>
            <person name="Pappas-Brown V."/>
            <person name="Paris D.H."/>
            <person name="Patel P."/>
            <person name="Richards A.L."/>
            <person name="Sadzewicz L."/>
            <person name="Sears K."/>
            <person name="Seidman D."/>
            <person name="Sengamalay N."/>
            <person name="Stenos J."/>
            <person name="Tallon L.J."/>
            <person name="Vincent G."/>
            <person name="Fraser C.M."/>
            <person name="Munderloh U."/>
            <person name="Dunning-Hotopp J.C."/>
        </authorList>
    </citation>
    <scope>NUCLEOTIDE SEQUENCE [LARGE SCALE GENOMIC DNA]</scope>
    <source>
        <strain evidence="1 2">Pedreira</strain>
    </source>
</reference>
<protein>
    <submittedName>
        <fullName evidence="1">Uncharacterized protein</fullName>
    </submittedName>
</protein>
<comment type="caution">
    <text evidence="1">The sequence shown here is derived from an EMBL/GenBank/DDBJ whole genome shotgun (WGS) entry which is preliminary data.</text>
</comment>
<dbReference type="PATRIC" id="fig|1359196.3.peg.540"/>
<dbReference type="EMBL" id="LANQ01000001">
    <property type="protein sequence ID" value="KJV58183.1"/>
    <property type="molecule type" value="Genomic_DNA"/>
</dbReference>
<organism evidence="1 2">
    <name type="scientific">Rickettsia felis str. Pedreira</name>
    <dbReference type="NCBI Taxonomy" id="1359196"/>
    <lineage>
        <taxon>Bacteria</taxon>
        <taxon>Pseudomonadati</taxon>
        <taxon>Pseudomonadota</taxon>
        <taxon>Alphaproteobacteria</taxon>
        <taxon>Rickettsiales</taxon>
        <taxon>Rickettsiaceae</taxon>
        <taxon>Rickettsieae</taxon>
        <taxon>Rickettsia</taxon>
        <taxon>spotted fever group</taxon>
    </lineage>
</organism>
<evidence type="ECO:0000313" key="1">
    <source>
        <dbReference type="EMBL" id="KJV58183.1"/>
    </source>
</evidence>